<name>A0A1F8C1U2_9BACT</name>
<organism evidence="1 2">
    <name type="scientific">Candidatus Woesebacteria bacterium RIFCSPLOWO2_01_FULL_44_14</name>
    <dbReference type="NCBI Taxonomy" id="1802525"/>
    <lineage>
        <taxon>Bacteria</taxon>
        <taxon>Candidatus Woeseibacteriota</taxon>
    </lineage>
</organism>
<dbReference type="STRING" id="1802525.A2975_04455"/>
<sequence length="197" mass="23023">MEERTDILSFYPNQALTLTMALAKQVEEIRLAHINMVKHYNEVVSAALNFPFAELLRSIQETQAHMARRFQYALNPFALQFEPVANIQEVEIVKENEGVFNMIITFEGIFLFNNQPISIITTGSKHGRFLRMLLTYKNNYVSDKEFLDKIDVTDESKGIGYIRRDLKKYLRRAGIEVGIRRVRKHGHRLLYARKLMN</sequence>
<evidence type="ECO:0000313" key="1">
    <source>
        <dbReference type="EMBL" id="OGM70293.1"/>
    </source>
</evidence>
<dbReference type="Proteomes" id="UP000178429">
    <property type="component" value="Unassembled WGS sequence"/>
</dbReference>
<reference evidence="1 2" key="1">
    <citation type="journal article" date="2016" name="Nat. Commun.">
        <title>Thousands of microbial genomes shed light on interconnected biogeochemical processes in an aquifer system.</title>
        <authorList>
            <person name="Anantharaman K."/>
            <person name="Brown C.T."/>
            <person name="Hug L.A."/>
            <person name="Sharon I."/>
            <person name="Castelle C.J."/>
            <person name="Probst A.J."/>
            <person name="Thomas B.C."/>
            <person name="Singh A."/>
            <person name="Wilkins M.J."/>
            <person name="Karaoz U."/>
            <person name="Brodie E.L."/>
            <person name="Williams K.H."/>
            <person name="Hubbard S.S."/>
            <person name="Banfield J.F."/>
        </authorList>
    </citation>
    <scope>NUCLEOTIDE SEQUENCE [LARGE SCALE GENOMIC DNA]</scope>
</reference>
<comment type="caution">
    <text evidence="1">The sequence shown here is derived from an EMBL/GenBank/DDBJ whole genome shotgun (WGS) entry which is preliminary data.</text>
</comment>
<dbReference type="AlphaFoldDB" id="A0A1F8C1U2"/>
<proteinExistence type="predicted"/>
<protein>
    <submittedName>
        <fullName evidence="1">Uncharacterized protein</fullName>
    </submittedName>
</protein>
<dbReference type="EMBL" id="MGHL01000006">
    <property type="protein sequence ID" value="OGM70293.1"/>
    <property type="molecule type" value="Genomic_DNA"/>
</dbReference>
<gene>
    <name evidence="1" type="ORF">A2975_04455</name>
</gene>
<accession>A0A1F8C1U2</accession>
<evidence type="ECO:0000313" key="2">
    <source>
        <dbReference type="Proteomes" id="UP000178429"/>
    </source>
</evidence>